<evidence type="ECO:0000256" key="1">
    <source>
        <dbReference type="SAM" id="MobiDB-lite"/>
    </source>
</evidence>
<reference evidence="2 3" key="1">
    <citation type="submission" date="2019-03" db="EMBL/GenBank/DDBJ databases">
        <title>First draft genome of Liparis tanakae, snailfish: a comprehensive survey of snailfish specific genes.</title>
        <authorList>
            <person name="Kim W."/>
            <person name="Song I."/>
            <person name="Jeong J.-H."/>
            <person name="Kim D."/>
            <person name="Kim S."/>
            <person name="Ryu S."/>
            <person name="Song J.Y."/>
            <person name="Lee S.K."/>
        </authorList>
    </citation>
    <scope>NUCLEOTIDE SEQUENCE [LARGE SCALE GENOMIC DNA]</scope>
    <source>
        <tissue evidence="2">Muscle</tissue>
    </source>
</reference>
<feature type="region of interest" description="Disordered" evidence="1">
    <location>
        <begin position="1"/>
        <end position="54"/>
    </location>
</feature>
<organism evidence="2 3">
    <name type="scientific">Liparis tanakae</name>
    <name type="common">Tanaka's snailfish</name>
    <dbReference type="NCBI Taxonomy" id="230148"/>
    <lineage>
        <taxon>Eukaryota</taxon>
        <taxon>Metazoa</taxon>
        <taxon>Chordata</taxon>
        <taxon>Craniata</taxon>
        <taxon>Vertebrata</taxon>
        <taxon>Euteleostomi</taxon>
        <taxon>Actinopterygii</taxon>
        <taxon>Neopterygii</taxon>
        <taxon>Teleostei</taxon>
        <taxon>Neoteleostei</taxon>
        <taxon>Acanthomorphata</taxon>
        <taxon>Eupercaria</taxon>
        <taxon>Perciformes</taxon>
        <taxon>Cottioidei</taxon>
        <taxon>Cottales</taxon>
        <taxon>Liparidae</taxon>
        <taxon>Liparis</taxon>
    </lineage>
</organism>
<dbReference type="Proteomes" id="UP000314294">
    <property type="component" value="Unassembled WGS sequence"/>
</dbReference>
<protein>
    <submittedName>
        <fullName evidence="2">Uncharacterized protein</fullName>
    </submittedName>
</protein>
<evidence type="ECO:0000313" key="2">
    <source>
        <dbReference type="EMBL" id="TNN45944.1"/>
    </source>
</evidence>
<evidence type="ECO:0000313" key="3">
    <source>
        <dbReference type="Proteomes" id="UP000314294"/>
    </source>
</evidence>
<dbReference type="AlphaFoldDB" id="A0A4Z2FZG3"/>
<gene>
    <name evidence="2" type="ORF">EYF80_043825</name>
</gene>
<feature type="compositionally biased region" description="Pro residues" evidence="1">
    <location>
        <begin position="1"/>
        <end position="12"/>
    </location>
</feature>
<sequence>MYSAMPPHPHNPAVPGGPEQRRPTEGGASTSKRPRRRLTGGNGRIRPAASDNLSSPVFMETHVSTTSAASRRDIFNRPVRWNREGAESSGWPGEVLWKFRGFQRGASQP</sequence>
<accession>A0A4Z2FZG3</accession>
<name>A0A4Z2FZG3_9TELE</name>
<proteinExistence type="predicted"/>
<comment type="caution">
    <text evidence="2">The sequence shown here is derived from an EMBL/GenBank/DDBJ whole genome shotgun (WGS) entry which is preliminary data.</text>
</comment>
<keyword evidence="3" id="KW-1185">Reference proteome</keyword>
<dbReference type="EMBL" id="SRLO01000815">
    <property type="protein sequence ID" value="TNN45944.1"/>
    <property type="molecule type" value="Genomic_DNA"/>
</dbReference>